<feature type="chain" id="PRO_5044550097" evidence="2">
    <location>
        <begin position="18"/>
        <end position="103"/>
    </location>
</feature>
<comment type="caution">
    <text evidence="4">The sequence shown here is derived from an EMBL/GenBank/DDBJ whole genome shotgun (WGS) entry which is preliminary data.</text>
</comment>
<dbReference type="GO" id="GO:0003677">
    <property type="term" value="F:DNA binding"/>
    <property type="evidence" value="ECO:0007669"/>
    <property type="project" value="InterPro"/>
</dbReference>
<dbReference type="RefSeq" id="WP_054763080.1">
    <property type="nucleotide sequence ID" value="NZ_AP019777.1"/>
</dbReference>
<feature type="compositionally biased region" description="Basic and acidic residues" evidence="1">
    <location>
        <begin position="89"/>
        <end position="103"/>
    </location>
</feature>
<evidence type="ECO:0000313" key="4">
    <source>
        <dbReference type="EMBL" id="OAI15880.1"/>
    </source>
</evidence>
<keyword evidence="6" id="KW-1185">Reference proteome</keyword>
<dbReference type="InterPro" id="IPR051675">
    <property type="entry name" value="Endo/Exo/Phosphatase_dom_1"/>
</dbReference>
<dbReference type="InterPro" id="IPR010994">
    <property type="entry name" value="RuvA_2-like"/>
</dbReference>
<dbReference type="Gene3D" id="1.10.150.280">
    <property type="entry name" value="AF1531-like domain"/>
    <property type="match status" value="1"/>
</dbReference>
<feature type="signal peptide" evidence="2">
    <location>
        <begin position="1"/>
        <end position="17"/>
    </location>
</feature>
<name>A0A177NFQ0_9GAMM</name>
<evidence type="ECO:0000313" key="7">
    <source>
        <dbReference type="Proteomes" id="UP000077857"/>
    </source>
</evidence>
<dbReference type="Proteomes" id="UP000077734">
    <property type="component" value="Unassembled WGS sequence"/>
</dbReference>
<dbReference type="Pfam" id="PF12836">
    <property type="entry name" value="HHH_3"/>
    <property type="match status" value="1"/>
</dbReference>
<reference evidence="5 6" key="2">
    <citation type="submission" date="2016-03" db="EMBL/GenBank/DDBJ databases">
        <authorList>
            <person name="Heylen K."/>
            <person name="De Vos P."/>
            <person name="Vekeman B."/>
        </authorList>
    </citation>
    <scope>NUCLEOTIDE SEQUENCE [LARGE SCALE GENOMIC DNA]</scope>
    <source>
        <strain evidence="5 6">R-49807</strain>
    </source>
</reference>
<dbReference type="GO" id="GO:0015627">
    <property type="term" value="C:type II protein secretion system complex"/>
    <property type="evidence" value="ECO:0007669"/>
    <property type="project" value="TreeGrafter"/>
</dbReference>
<reference evidence="4 7" key="1">
    <citation type="submission" date="2016-03" db="EMBL/GenBank/DDBJ databases">
        <authorList>
            <person name="Ploux O."/>
        </authorList>
    </citation>
    <scope>NUCLEOTIDE SEQUENCE [LARGE SCALE GENOMIC DNA]</scope>
    <source>
        <strain evidence="4 7">R-45378</strain>
    </source>
</reference>
<accession>A0A177NFQ0</accession>
<feature type="region of interest" description="Disordered" evidence="1">
    <location>
        <begin position="78"/>
        <end position="103"/>
    </location>
</feature>
<dbReference type="InterPro" id="IPR004509">
    <property type="entry name" value="Competence_ComEA_HhH"/>
</dbReference>
<feature type="domain" description="Helix-hairpin-helix DNA-binding motif class 1" evidence="3">
    <location>
        <begin position="59"/>
        <end position="78"/>
    </location>
</feature>
<evidence type="ECO:0000256" key="1">
    <source>
        <dbReference type="SAM" id="MobiDB-lite"/>
    </source>
</evidence>
<dbReference type="SUPFAM" id="SSF47781">
    <property type="entry name" value="RuvA domain 2-like"/>
    <property type="match status" value="1"/>
</dbReference>
<dbReference type="NCBIfam" id="TIGR00426">
    <property type="entry name" value="competence protein ComEA helix-hairpin-helix repeat region"/>
    <property type="match status" value="1"/>
</dbReference>
<dbReference type="OrthoDB" id="7510573at2"/>
<dbReference type="EMBL" id="LUUJ01000080">
    <property type="protein sequence ID" value="OAI15880.1"/>
    <property type="molecule type" value="Genomic_DNA"/>
</dbReference>
<dbReference type="AlphaFoldDB" id="A0A177NFQ0"/>
<dbReference type="Proteomes" id="UP000077857">
    <property type="component" value="Unassembled WGS sequence"/>
</dbReference>
<proteinExistence type="predicted"/>
<sequence>MKNLFAILMLCSFAVFAEPIDINRADAETIAKELTGIGPKKAEAILQYRKEHGDFKTPKDLENVPGIGAKTVQQNEKNIVFGDSASAEKPAKPEKPEEPKKAK</sequence>
<dbReference type="GO" id="GO:0006281">
    <property type="term" value="P:DNA repair"/>
    <property type="evidence" value="ECO:0007669"/>
    <property type="project" value="InterPro"/>
</dbReference>
<dbReference type="EMBL" id="LUUL01000010">
    <property type="protein sequence ID" value="OAI30092.1"/>
    <property type="molecule type" value="Genomic_DNA"/>
</dbReference>
<gene>
    <name evidence="5" type="ORF">A1356_22080</name>
    <name evidence="4" type="ORF">A1507_13760</name>
</gene>
<evidence type="ECO:0000256" key="2">
    <source>
        <dbReference type="SAM" id="SignalP"/>
    </source>
</evidence>
<dbReference type="InterPro" id="IPR003583">
    <property type="entry name" value="Hlx-hairpin-Hlx_DNA-bd_motif"/>
</dbReference>
<feature type="domain" description="Helix-hairpin-helix DNA-binding motif class 1" evidence="3">
    <location>
        <begin position="29"/>
        <end position="48"/>
    </location>
</feature>
<dbReference type="SMART" id="SM00278">
    <property type="entry name" value="HhH1"/>
    <property type="match status" value="2"/>
</dbReference>
<dbReference type="GO" id="GO:0015628">
    <property type="term" value="P:protein secretion by the type II secretion system"/>
    <property type="evidence" value="ECO:0007669"/>
    <property type="project" value="TreeGrafter"/>
</dbReference>
<evidence type="ECO:0000313" key="5">
    <source>
        <dbReference type="EMBL" id="OAI30092.1"/>
    </source>
</evidence>
<keyword evidence="2" id="KW-0732">Signal</keyword>
<dbReference type="PANTHER" id="PTHR21180">
    <property type="entry name" value="ENDONUCLEASE/EXONUCLEASE/PHOSPHATASE FAMILY DOMAIN-CONTAINING PROTEIN 1"/>
    <property type="match status" value="1"/>
</dbReference>
<protein>
    <submittedName>
        <fullName evidence="4">Competence protein ComEA</fullName>
    </submittedName>
</protein>
<evidence type="ECO:0000313" key="6">
    <source>
        <dbReference type="Proteomes" id="UP000077734"/>
    </source>
</evidence>
<dbReference type="PANTHER" id="PTHR21180:SF32">
    <property type="entry name" value="ENDONUCLEASE_EXONUCLEASE_PHOSPHATASE FAMILY DOMAIN-CONTAINING PROTEIN 1"/>
    <property type="match status" value="1"/>
</dbReference>
<organism evidence="4 7">
    <name type="scientific">Methylomonas koyamae</name>
    <dbReference type="NCBI Taxonomy" id="702114"/>
    <lineage>
        <taxon>Bacteria</taxon>
        <taxon>Pseudomonadati</taxon>
        <taxon>Pseudomonadota</taxon>
        <taxon>Gammaproteobacteria</taxon>
        <taxon>Methylococcales</taxon>
        <taxon>Methylococcaceae</taxon>
        <taxon>Methylomonas</taxon>
    </lineage>
</organism>
<evidence type="ECO:0000259" key="3">
    <source>
        <dbReference type="SMART" id="SM00278"/>
    </source>
</evidence>